<evidence type="ECO:0000313" key="2">
    <source>
        <dbReference type="EMBL" id="KGF55841.1"/>
    </source>
</evidence>
<evidence type="ECO:0000313" key="3">
    <source>
        <dbReference type="Proteomes" id="UP000029585"/>
    </source>
</evidence>
<feature type="transmembrane region" description="Helical" evidence="1">
    <location>
        <begin position="171"/>
        <end position="198"/>
    </location>
</feature>
<dbReference type="AlphaFoldDB" id="A0A096BA00"/>
<keyword evidence="1" id="KW-1133">Transmembrane helix</keyword>
<protein>
    <recommendedName>
        <fullName evidence="4">ABC-2 type transporter domain-containing protein</fullName>
    </recommendedName>
</protein>
<dbReference type="Proteomes" id="UP000029585">
    <property type="component" value="Unassembled WGS sequence"/>
</dbReference>
<proteinExistence type="predicted"/>
<sequence length="251" mass="28149">MRNYLAAECYKTFRRKYFYIILAVCLGLEAVLLWGYWTTWKWGNSNVDFYSTAIMVPFMLSIGLYATIVTGDIVFSEQYKNNTLKNEVSYGLSRGRIYLGKLLVSTGIAVLAAVVMMGFYLGLCWVLFPHTELDGMAWQLIGYCLAGAFPLWLAAQAMVNTCYFLVRGTNIAAFTAAGLLAVLPAILQVFGILFHPAFEVLRQFMPGVMLENLKNMAFQWNYVGLCWAAGLAWLAAATAVGLLAFRRKEIR</sequence>
<feature type="transmembrane region" description="Helical" evidence="1">
    <location>
        <begin position="49"/>
        <end position="75"/>
    </location>
</feature>
<dbReference type="HOGENOM" id="CLU_090327_0_0_9"/>
<accession>A0A096BA00</accession>
<keyword evidence="1" id="KW-0472">Membrane</keyword>
<name>A0A096BA00_FLAPL</name>
<feature type="transmembrane region" description="Helical" evidence="1">
    <location>
        <begin position="218"/>
        <end position="245"/>
    </location>
</feature>
<keyword evidence="3" id="KW-1185">Reference proteome</keyword>
<evidence type="ECO:0008006" key="4">
    <source>
        <dbReference type="Google" id="ProtNLM"/>
    </source>
</evidence>
<dbReference type="RefSeq" id="WP_044940395.1">
    <property type="nucleotide sequence ID" value="NZ_KN174162.1"/>
</dbReference>
<organism evidence="2 3">
    <name type="scientific">Flavonifractor plautii 1_3_50AFAA</name>
    <dbReference type="NCBI Taxonomy" id="742738"/>
    <lineage>
        <taxon>Bacteria</taxon>
        <taxon>Bacillati</taxon>
        <taxon>Bacillota</taxon>
        <taxon>Clostridia</taxon>
        <taxon>Eubacteriales</taxon>
        <taxon>Oscillospiraceae</taxon>
        <taxon>Flavonifractor</taxon>
    </lineage>
</organism>
<reference evidence="2 3" key="1">
    <citation type="submission" date="2011-08" db="EMBL/GenBank/DDBJ databases">
        <title>The Genome Sequence of Clostridium orbiscindens 1_3_50AFAA.</title>
        <authorList>
            <consortium name="The Broad Institute Genome Sequencing Platform"/>
            <person name="Earl A."/>
            <person name="Ward D."/>
            <person name="Feldgarden M."/>
            <person name="Gevers D."/>
            <person name="Daigneault M."/>
            <person name="Strauss J."/>
            <person name="Allen-Vercoe E."/>
            <person name="Young S.K."/>
            <person name="Zeng Q."/>
            <person name="Gargeya S."/>
            <person name="Fitzgerald M."/>
            <person name="Haas B."/>
            <person name="Abouelleil A."/>
            <person name="Alvarado L."/>
            <person name="Arachchi H.M."/>
            <person name="Berlin A."/>
            <person name="Brown A."/>
            <person name="Chapman S.B."/>
            <person name="Chen Z."/>
            <person name="Dunbar C."/>
            <person name="Freedman E."/>
            <person name="Gearin G."/>
            <person name="Gellesch M."/>
            <person name="Goldberg J."/>
            <person name="Griggs A."/>
            <person name="Gujja S."/>
            <person name="Heiman D."/>
            <person name="Howarth C."/>
            <person name="Larson L."/>
            <person name="Lui A."/>
            <person name="MacDonald P.J.P."/>
            <person name="Montmayeur A."/>
            <person name="Murphy C."/>
            <person name="Neiman D."/>
            <person name="Pearson M."/>
            <person name="Priest M."/>
            <person name="Roberts A."/>
            <person name="Saif S."/>
            <person name="Shea T."/>
            <person name="Shenoy N."/>
            <person name="Sisk P."/>
            <person name="Stolte C."/>
            <person name="Sykes S."/>
            <person name="Wortman J."/>
            <person name="Nusbaum C."/>
            <person name="Birren B."/>
        </authorList>
    </citation>
    <scope>NUCLEOTIDE SEQUENCE [LARGE SCALE GENOMIC DNA]</scope>
    <source>
        <strain evidence="2 3">1_3_50AFAA</strain>
    </source>
</reference>
<dbReference type="PATRIC" id="fig|742738.3.peg.1723"/>
<gene>
    <name evidence="2" type="ORF">HMPREF9460_01675</name>
</gene>
<feature type="transmembrane region" description="Helical" evidence="1">
    <location>
        <begin position="102"/>
        <end position="128"/>
    </location>
</feature>
<feature type="transmembrane region" description="Helical" evidence="1">
    <location>
        <begin position="17"/>
        <end position="37"/>
    </location>
</feature>
<keyword evidence="1" id="KW-0812">Transmembrane</keyword>
<evidence type="ECO:0000256" key="1">
    <source>
        <dbReference type="SAM" id="Phobius"/>
    </source>
</evidence>
<feature type="transmembrane region" description="Helical" evidence="1">
    <location>
        <begin position="140"/>
        <end position="159"/>
    </location>
</feature>
<dbReference type="Pfam" id="PF12730">
    <property type="entry name" value="ABC2_membrane_4"/>
    <property type="match status" value="1"/>
</dbReference>
<comment type="caution">
    <text evidence="2">The sequence shown here is derived from an EMBL/GenBank/DDBJ whole genome shotgun (WGS) entry which is preliminary data.</text>
</comment>
<dbReference type="eggNOG" id="COG1277">
    <property type="taxonomic scope" value="Bacteria"/>
</dbReference>
<dbReference type="EMBL" id="ADLO01000054">
    <property type="protein sequence ID" value="KGF55841.1"/>
    <property type="molecule type" value="Genomic_DNA"/>
</dbReference>